<dbReference type="EMBL" id="JACCDE010000009">
    <property type="protein sequence ID" value="NYS77703.1"/>
    <property type="molecule type" value="Genomic_DNA"/>
</dbReference>
<dbReference type="InterPro" id="IPR018306">
    <property type="entry name" value="Phage_T5_Orf172_DNA-bd"/>
</dbReference>
<keyword evidence="3" id="KW-1185">Reference proteome</keyword>
<reference evidence="2 3" key="1">
    <citation type="journal article" date="2003" name="Extremophiles">
        <title>Halomonas glaciei sp. nov. isolated from fast ice of Adelie Land, Antarctica.</title>
        <authorList>
            <person name="Reddy G.S."/>
            <person name="Raghavan P.U."/>
            <person name="Sarita N.B."/>
            <person name="Prakash J.S."/>
            <person name="Nagesh N."/>
            <person name="Delille D."/>
            <person name="Shivaji S."/>
        </authorList>
    </citation>
    <scope>NUCLEOTIDE SEQUENCE [LARGE SCALE GENOMIC DNA]</scope>
    <source>
        <strain evidence="2 3">DD39</strain>
    </source>
</reference>
<evidence type="ECO:0000313" key="3">
    <source>
        <dbReference type="Proteomes" id="UP000526892"/>
    </source>
</evidence>
<dbReference type="RefSeq" id="WP_179915759.1">
    <property type="nucleotide sequence ID" value="NZ_JACCDE010000009.1"/>
</dbReference>
<protein>
    <submittedName>
        <fullName evidence="2">GIY-YIG nuclease family protein</fullName>
    </submittedName>
</protein>
<proteinExistence type="predicted"/>
<organism evidence="2 3">
    <name type="scientific">Vreelandella glaciei</name>
    <dbReference type="NCBI Taxonomy" id="186761"/>
    <lineage>
        <taxon>Bacteria</taxon>
        <taxon>Pseudomonadati</taxon>
        <taxon>Pseudomonadota</taxon>
        <taxon>Gammaproteobacteria</taxon>
        <taxon>Oceanospirillales</taxon>
        <taxon>Halomonadaceae</taxon>
        <taxon>Vreelandella</taxon>
    </lineage>
</organism>
<evidence type="ECO:0000259" key="1">
    <source>
        <dbReference type="Pfam" id="PF10544"/>
    </source>
</evidence>
<comment type="caution">
    <text evidence="2">The sequence shown here is derived from an EMBL/GenBank/DDBJ whole genome shotgun (WGS) entry which is preliminary data.</text>
</comment>
<dbReference type="Proteomes" id="UP000526892">
    <property type="component" value="Unassembled WGS sequence"/>
</dbReference>
<gene>
    <name evidence="2" type="ORF">HZS80_08230</name>
</gene>
<evidence type="ECO:0000313" key="2">
    <source>
        <dbReference type="EMBL" id="NYS77703.1"/>
    </source>
</evidence>
<accession>A0A7Z0RYD9</accession>
<feature type="domain" description="Bacteriophage T5 Orf172 DNA-binding" evidence="1">
    <location>
        <begin position="11"/>
        <end position="113"/>
    </location>
</feature>
<sequence length="123" mass="13769">MTRRKANQYFHVYILVSQSAESVVKVGKANNLSRTRSLARMGYAGRHDWSHIASFPMNSNHEALALESLVIAKLSNQGYKLPRMSWTNLINGKPSYADECFSCSAEHAITVANEMASLIEQHI</sequence>
<dbReference type="AlphaFoldDB" id="A0A7Z0RYD9"/>
<dbReference type="Pfam" id="PF10544">
    <property type="entry name" value="T5orf172"/>
    <property type="match status" value="1"/>
</dbReference>
<name>A0A7Z0RYD9_9GAMM</name>